<name>K1TJL6_9ZZZZ</name>
<dbReference type="InterPro" id="IPR011055">
    <property type="entry name" value="Dup_hybrid_motif"/>
</dbReference>
<feature type="domain" description="M23ase beta-sheet core" evidence="1">
    <location>
        <begin position="27"/>
        <end position="130"/>
    </location>
</feature>
<reference evidence="2" key="1">
    <citation type="journal article" date="2013" name="Environ. Microbiol.">
        <title>Microbiota from the distal guts of lean and obese adolescents exhibit partial functional redundancy besides clear differences in community structure.</title>
        <authorList>
            <person name="Ferrer M."/>
            <person name="Ruiz A."/>
            <person name="Lanza F."/>
            <person name="Haange S.B."/>
            <person name="Oberbach A."/>
            <person name="Till H."/>
            <person name="Bargiela R."/>
            <person name="Campoy C."/>
            <person name="Segura M.T."/>
            <person name="Richter M."/>
            <person name="von Bergen M."/>
            <person name="Seifert J."/>
            <person name="Suarez A."/>
        </authorList>
    </citation>
    <scope>NUCLEOTIDE SEQUENCE</scope>
</reference>
<protein>
    <submittedName>
        <fullName evidence="2">Protein containing Peptidase M23 domain protein</fullName>
    </submittedName>
</protein>
<evidence type="ECO:0000313" key="2">
    <source>
        <dbReference type="EMBL" id="EKC69958.1"/>
    </source>
</evidence>
<gene>
    <name evidence="2" type="ORF">LEA_08034</name>
</gene>
<dbReference type="GO" id="GO:0004222">
    <property type="term" value="F:metalloendopeptidase activity"/>
    <property type="evidence" value="ECO:0007669"/>
    <property type="project" value="TreeGrafter"/>
</dbReference>
<dbReference type="SUPFAM" id="SSF51261">
    <property type="entry name" value="Duplicated hybrid motif"/>
    <property type="match status" value="1"/>
</dbReference>
<evidence type="ECO:0000259" key="1">
    <source>
        <dbReference type="Pfam" id="PF01551"/>
    </source>
</evidence>
<dbReference type="InterPro" id="IPR050570">
    <property type="entry name" value="Cell_wall_metabolism_enzyme"/>
</dbReference>
<dbReference type="InterPro" id="IPR016047">
    <property type="entry name" value="M23ase_b-sheet_dom"/>
</dbReference>
<dbReference type="EMBL" id="AJWY01005317">
    <property type="protein sequence ID" value="EKC69958.1"/>
    <property type="molecule type" value="Genomic_DNA"/>
</dbReference>
<accession>K1TJL6</accession>
<sequence length="136" mass="14265">MDFTCPLPSVGRISTYFGEPDAVYNKPHTGADMPAASGTLIYAVADGVVSAASARPSYGNCVQIDHGTADDGSSYATLYAHMSSFCVSAGQTVHKGDVIGYVGNTGDVRGANGGYHLHLELRINGTRTDPLQYIPH</sequence>
<dbReference type="Gene3D" id="2.70.70.10">
    <property type="entry name" value="Glucose Permease (Domain IIA)"/>
    <property type="match status" value="1"/>
</dbReference>
<dbReference type="PANTHER" id="PTHR21666">
    <property type="entry name" value="PEPTIDASE-RELATED"/>
    <property type="match status" value="1"/>
</dbReference>
<proteinExistence type="predicted"/>
<organism evidence="2">
    <name type="scientific">human gut metagenome</name>
    <dbReference type="NCBI Taxonomy" id="408170"/>
    <lineage>
        <taxon>unclassified sequences</taxon>
        <taxon>metagenomes</taxon>
        <taxon>organismal metagenomes</taxon>
    </lineage>
</organism>
<dbReference type="AlphaFoldDB" id="K1TJL6"/>
<dbReference type="Pfam" id="PF01551">
    <property type="entry name" value="Peptidase_M23"/>
    <property type="match status" value="1"/>
</dbReference>
<comment type="caution">
    <text evidence="2">The sequence shown here is derived from an EMBL/GenBank/DDBJ whole genome shotgun (WGS) entry which is preliminary data.</text>
</comment>
<dbReference type="CDD" id="cd12797">
    <property type="entry name" value="M23_peptidase"/>
    <property type="match status" value="1"/>
</dbReference>
<dbReference type="PANTHER" id="PTHR21666:SF270">
    <property type="entry name" value="MUREIN HYDROLASE ACTIVATOR ENVC"/>
    <property type="match status" value="1"/>
</dbReference>